<keyword evidence="2" id="KW-1185">Reference proteome</keyword>
<dbReference type="AlphaFoldDB" id="C0Q9M9"/>
<dbReference type="EMBL" id="CP001087">
    <property type="protein sequence ID" value="ACN14593.1"/>
    <property type="molecule type" value="Genomic_DNA"/>
</dbReference>
<dbReference type="RefSeq" id="WP_015903380.1">
    <property type="nucleotide sequence ID" value="NC_012108.1"/>
</dbReference>
<reference evidence="1 2" key="1">
    <citation type="journal article" date="2009" name="Environ. Microbiol.">
        <title>Genome sequence of Desulfobacterium autotrophicum HRM2, a marine sulfate reducer oxidizing organic carbon completely to carbon dioxide.</title>
        <authorList>
            <person name="Strittmatter A.W."/>
            <person name="Liesegang H."/>
            <person name="Rabus R."/>
            <person name="Decker I."/>
            <person name="Amann J."/>
            <person name="Andres S."/>
            <person name="Henne A."/>
            <person name="Fricke W.F."/>
            <person name="Martinez-Arias R."/>
            <person name="Bartels D."/>
            <person name="Goesmann A."/>
            <person name="Krause L."/>
            <person name="Puehler A."/>
            <person name="Klenk H.P."/>
            <person name="Richter M."/>
            <person name="Schuler M."/>
            <person name="Gloeckner F.O."/>
            <person name="Meyerdierks A."/>
            <person name="Gottschalk G."/>
            <person name="Amann R."/>
        </authorList>
    </citation>
    <scope>NUCLEOTIDE SEQUENCE [LARGE SCALE GENOMIC DNA]</scope>
    <source>
        <strain evidence="2">ATCC 43914 / DSM 3382 / HRM2</strain>
    </source>
</reference>
<organism evidence="1 2">
    <name type="scientific">Desulforapulum autotrophicum (strain ATCC 43914 / DSM 3382 / VKM B-1955 / HRM2)</name>
    <name type="common">Desulfobacterium autotrophicum</name>
    <dbReference type="NCBI Taxonomy" id="177437"/>
    <lineage>
        <taxon>Bacteria</taxon>
        <taxon>Pseudomonadati</taxon>
        <taxon>Thermodesulfobacteriota</taxon>
        <taxon>Desulfobacteria</taxon>
        <taxon>Desulfobacterales</taxon>
        <taxon>Desulfobacteraceae</taxon>
        <taxon>Desulforapulum</taxon>
    </lineage>
</organism>
<protein>
    <recommendedName>
        <fullName evidence="3">Addiction module antitoxin RelB</fullName>
    </recommendedName>
</protein>
<dbReference type="OrthoDB" id="200227at2"/>
<dbReference type="InterPro" id="IPR013406">
    <property type="entry name" value="CHP02574_addiction_mod"/>
</dbReference>
<proteinExistence type="predicted"/>
<sequence length="73" mass="8616">MQQAFLPLNKMTSTEKIVVMNQIWDDLMRNPDDIPSPEWYNEVLSARAKRVQNGEAHFKDFDTVKSELRSEFK</sequence>
<gene>
    <name evidence="1" type="ordered locus">HRM2_14840</name>
</gene>
<dbReference type="Pfam" id="PF09720">
    <property type="entry name" value="Unstab_antitox"/>
    <property type="match status" value="1"/>
</dbReference>
<dbReference type="STRING" id="177437.HRM2_14840"/>
<evidence type="ECO:0008006" key="3">
    <source>
        <dbReference type="Google" id="ProtNLM"/>
    </source>
</evidence>
<evidence type="ECO:0000313" key="2">
    <source>
        <dbReference type="Proteomes" id="UP000000442"/>
    </source>
</evidence>
<evidence type="ECO:0000313" key="1">
    <source>
        <dbReference type="EMBL" id="ACN14593.1"/>
    </source>
</evidence>
<dbReference type="Proteomes" id="UP000000442">
    <property type="component" value="Chromosome"/>
</dbReference>
<accession>C0Q9M9</accession>
<name>C0Q9M9_DESAH</name>
<dbReference type="HOGENOM" id="CLU_185169_0_0_7"/>
<dbReference type="KEGG" id="dat:HRM2_14840"/>